<evidence type="ECO:0000256" key="7">
    <source>
        <dbReference type="SAM" id="Phobius"/>
    </source>
</evidence>
<name>A0AAJ0FX46_9HYPO</name>
<evidence type="ECO:0000256" key="1">
    <source>
        <dbReference type="ARBA" id="ARBA00004141"/>
    </source>
</evidence>
<feature type="domain" description="Rhodopsin" evidence="8">
    <location>
        <begin position="21"/>
        <end position="256"/>
    </location>
</feature>
<dbReference type="EMBL" id="JASWJB010000148">
    <property type="protein sequence ID" value="KAK2594959.1"/>
    <property type="molecule type" value="Genomic_DNA"/>
</dbReference>
<dbReference type="Pfam" id="PF20684">
    <property type="entry name" value="Fung_rhodopsin"/>
    <property type="match status" value="1"/>
</dbReference>
<keyword evidence="4 7" id="KW-0472">Membrane</keyword>
<keyword evidence="2 7" id="KW-0812">Transmembrane</keyword>
<feature type="transmembrane region" description="Helical" evidence="7">
    <location>
        <begin position="193"/>
        <end position="211"/>
    </location>
</feature>
<evidence type="ECO:0000313" key="10">
    <source>
        <dbReference type="Proteomes" id="UP001251528"/>
    </source>
</evidence>
<feature type="transmembrane region" description="Helical" evidence="7">
    <location>
        <begin position="112"/>
        <end position="133"/>
    </location>
</feature>
<dbReference type="PANTHER" id="PTHR33048:SF143">
    <property type="entry name" value="EXTRACELLULAR MEMBRANE PROTEIN CFEM DOMAIN-CONTAINING PROTEIN-RELATED"/>
    <property type="match status" value="1"/>
</dbReference>
<dbReference type="InterPro" id="IPR049326">
    <property type="entry name" value="Rhodopsin_dom_fungi"/>
</dbReference>
<comment type="similarity">
    <text evidence="5">Belongs to the SAT4 family.</text>
</comment>
<sequence>MALTVGIITTVITVARLIFKRFFSTTQTFTVDDLVITIALILHISCTTINVAGLATHGLGRDIWTLAPEELRTFTFYLYIIEIHFFTEISLAKISLLLFYLNIFPEKRIRRLLWGTAILIAVFGLVSSVIAIFQCTPVDYFWTQYSGTSAGHCLNINAFAWSNASVHVATDIWMLGIPLSQIPKLKLHWKKKLAAAFMFMTGLFITVAATLRMQSLVHFANSDNPTWDQTIVCVWATIETNVSIICTCLPTMRLIVLRIFPKVFGSGTKRSKSYVTYESAQSNSSGKKSTGGYPVSETKSAADSSSV</sequence>
<dbReference type="AlphaFoldDB" id="A0AAJ0FX46"/>
<evidence type="ECO:0000256" key="2">
    <source>
        <dbReference type="ARBA" id="ARBA00022692"/>
    </source>
</evidence>
<feature type="region of interest" description="Disordered" evidence="6">
    <location>
        <begin position="272"/>
        <end position="307"/>
    </location>
</feature>
<comment type="caution">
    <text evidence="9">The sequence shown here is derived from an EMBL/GenBank/DDBJ whole genome shotgun (WGS) entry which is preliminary data.</text>
</comment>
<gene>
    <name evidence="9" type="ORF">QQS21_007317</name>
</gene>
<evidence type="ECO:0000313" key="9">
    <source>
        <dbReference type="EMBL" id="KAK2594959.1"/>
    </source>
</evidence>
<protein>
    <recommendedName>
        <fullName evidence="8">Rhodopsin domain-containing protein</fullName>
    </recommendedName>
</protein>
<evidence type="ECO:0000256" key="4">
    <source>
        <dbReference type="ARBA" id="ARBA00023136"/>
    </source>
</evidence>
<feature type="compositionally biased region" description="Polar residues" evidence="6">
    <location>
        <begin position="297"/>
        <end position="307"/>
    </location>
</feature>
<reference evidence="9" key="1">
    <citation type="submission" date="2023-06" db="EMBL/GenBank/DDBJ databases">
        <title>Conoideocrella luteorostrata (Hypocreales: Clavicipitaceae), a potential biocontrol fungus for elongate hemlock scale in United States Christmas tree production areas.</title>
        <authorList>
            <person name="Barrett H."/>
            <person name="Lovett B."/>
            <person name="Macias A.M."/>
            <person name="Stajich J.E."/>
            <person name="Kasson M.T."/>
        </authorList>
    </citation>
    <scope>NUCLEOTIDE SEQUENCE</scope>
    <source>
        <strain evidence="9">ARSEF 14590</strain>
    </source>
</reference>
<evidence type="ECO:0000256" key="5">
    <source>
        <dbReference type="ARBA" id="ARBA00038359"/>
    </source>
</evidence>
<feature type="compositionally biased region" description="Polar residues" evidence="6">
    <location>
        <begin position="273"/>
        <end position="288"/>
    </location>
</feature>
<keyword evidence="3 7" id="KW-1133">Transmembrane helix</keyword>
<feature type="transmembrane region" description="Helical" evidence="7">
    <location>
        <begin position="6"/>
        <end position="23"/>
    </location>
</feature>
<dbReference type="PANTHER" id="PTHR33048">
    <property type="entry name" value="PTH11-LIKE INTEGRAL MEMBRANE PROTEIN (AFU_ORTHOLOGUE AFUA_5G11245)"/>
    <property type="match status" value="1"/>
</dbReference>
<evidence type="ECO:0000256" key="6">
    <source>
        <dbReference type="SAM" id="MobiDB-lite"/>
    </source>
</evidence>
<dbReference type="GO" id="GO:0016020">
    <property type="term" value="C:membrane"/>
    <property type="evidence" value="ECO:0007669"/>
    <property type="project" value="UniProtKB-SubCell"/>
</dbReference>
<evidence type="ECO:0000259" key="8">
    <source>
        <dbReference type="Pfam" id="PF20684"/>
    </source>
</evidence>
<organism evidence="9 10">
    <name type="scientific">Conoideocrella luteorostrata</name>
    <dbReference type="NCBI Taxonomy" id="1105319"/>
    <lineage>
        <taxon>Eukaryota</taxon>
        <taxon>Fungi</taxon>
        <taxon>Dikarya</taxon>
        <taxon>Ascomycota</taxon>
        <taxon>Pezizomycotina</taxon>
        <taxon>Sordariomycetes</taxon>
        <taxon>Hypocreomycetidae</taxon>
        <taxon>Hypocreales</taxon>
        <taxon>Clavicipitaceae</taxon>
        <taxon>Conoideocrella</taxon>
    </lineage>
</organism>
<feature type="transmembrane region" description="Helical" evidence="7">
    <location>
        <begin position="76"/>
        <end position="100"/>
    </location>
</feature>
<dbReference type="InterPro" id="IPR052337">
    <property type="entry name" value="SAT4-like"/>
</dbReference>
<feature type="transmembrane region" description="Helical" evidence="7">
    <location>
        <begin position="35"/>
        <end position="56"/>
    </location>
</feature>
<dbReference type="Proteomes" id="UP001251528">
    <property type="component" value="Unassembled WGS sequence"/>
</dbReference>
<accession>A0AAJ0FX46</accession>
<comment type="subcellular location">
    <subcellularLocation>
        <location evidence="1">Membrane</location>
        <topology evidence="1">Multi-pass membrane protein</topology>
    </subcellularLocation>
</comment>
<evidence type="ECO:0000256" key="3">
    <source>
        <dbReference type="ARBA" id="ARBA00022989"/>
    </source>
</evidence>
<proteinExistence type="inferred from homology"/>
<keyword evidence="10" id="KW-1185">Reference proteome</keyword>